<reference evidence="7" key="2">
    <citation type="journal article" date="2017" name="J. Anim. Genet.">
        <title>Multiple reference genome sequences of hot pepper reveal the massive evolution of plant disease resistance genes by retroduplication.</title>
        <authorList>
            <person name="Kim S."/>
            <person name="Park J."/>
            <person name="Yeom S.-I."/>
            <person name="Kim Y.-M."/>
            <person name="Seo E."/>
            <person name="Kim K.-T."/>
            <person name="Kim M.-S."/>
            <person name="Lee J.M."/>
            <person name="Cheong K."/>
            <person name="Shin H.-S."/>
            <person name="Kim S.-B."/>
            <person name="Han K."/>
            <person name="Lee J."/>
            <person name="Park M."/>
            <person name="Lee H.-A."/>
            <person name="Lee H.-Y."/>
            <person name="Lee Y."/>
            <person name="Oh S."/>
            <person name="Lee J.H."/>
            <person name="Choi E."/>
            <person name="Choi E."/>
            <person name="Lee S.E."/>
            <person name="Jeon J."/>
            <person name="Kim H."/>
            <person name="Choi G."/>
            <person name="Song H."/>
            <person name="Lee J."/>
            <person name="Lee S.-C."/>
            <person name="Kwon J.-K."/>
            <person name="Lee H.-Y."/>
            <person name="Koo N."/>
            <person name="Hong Y."/>
            <person name="Kim R.W."/>
            <person name="Kang W.-H."/>
            <person name="Huh J.H."/>
            <person name="Kang B.-C."/>
            <person name="Yang T.-J."/>
            <person name="Lee Y.-H."/>
            <person name="Bennetzen J.L."/>
            <person name="Choi D."/>
        </authorList>
    </citation>
    <scope>NUCLEOTIDE SEQUENCE [LARGE SCALE GENOMIC DNA]</scope>
    <source>
        <strain evidence="7">cv. PBC81</strain>
    </source>
</reference>
<protein>
    <recommendedName>
        <fullName evidence="5">O-GlcNAc transferase C-terminal domain-containing protein</fullName>
    </recommendedName>
</protein>
<feature type="domain" description="O-GlcNAc transferase C-terminal" evidence="5">
    <location>
        <begin position="1"/>
        <end position="56"/>
    </location>
</feature>
<accession>A0A2G2WC92</accession>
<comment type="caution">
    <text evidence="6">The sequence shown here is derived from an EMBL/GenBank/DDBJ whole genome shotgun (WGS) entry which is preliminary data.</text>
</comment>
<dbReference type="Gene3D" id="3.40.50.2000">
    <property type="entry name" value="Glycogen Phosphorylase B"/>
    <property type="match status" value="1"/>
</dbReference>
<dbReference type="InterPro" id="IPR037919">
    <property type="entry name" value="OGT"/>
</dbReference>
<evidence type="ECO:0000256" key="4">
    <source>
        <dbReference type="ARBA" id="ARBA00022803"/>
    </source>
</evidence>
<comment type="pathway">
    <text evidence="1">Protein modification; protein glycosylation.</text>
</comment>
<evidence type="ECO:0000313" key="6">
    <source>
        <dbReference type="EMBL" id="PHT42874.1"/>
    </source>
</evidence>
<keyword evidence="2" id="KW-0808">Transferase</keyword>
<organism evidence="6 7">
    <name type="scientific">Capsicum baccatum</name>
    <name type="common">Peruvian pepper</name>
    <dbReference type="NCBI Taxonomy" id="33114"/>
    <lineage>
        <taxon>Eukaryota</taxon>
        <taxon>Viridiplantae</taxon>
        <taxon>Streptophyta</taxon>
        <taxon>Embryophyta</taxon>
        <taxon>Tracheophyta</taxon>
        <taxon>Spermatophyta</taxon>
        <taxon>Magnoliopsida</taxon>
        <taxon>eudicotyledons</taxon>
        <taxon>Gunneridae</taxon>
        <taxon>Pentapetalae</taxon>
        <taxon>asterids</taxon>
        <taxon>lamiids</taxon>
        <taxon>Solanales</taxon>
        <taxon>Solanaceae</taxon>
        <taxon>Solanoideae</taxon>
        <taxon>Capsiceae</taxon>
        <taxon>Capsicum</taxon>
    </lineage>
</organism>
<dbReference type="OrthoDB" id="9991317at2759"/>
<dbReference type="AlphaFoldDB" id="A0A2G2WC92"/>
<evidence type="ECO:0000259" key="5">
    <source>
        <dbReference type="Pfam" id="PF13844"/>
    </source>
</evidence>
<dbReference type="EMBL" id="MLFT02000007">
    <property type="protein sequence ID" value="PHT42874.1"/>
    <property type="molecule type" value="Genomic_DNA"/>
</dbReference>
<evidence type="ECO:0000256" key="1">
    <source>
        <dbReference type="ARBA" id="ARBA00004922"/>
    </source>
</evidence>
<dbReference type="PANTHER" id="PTHR44366:SF1">
    <property type="entry name" value="UDP-N-ACETYLGLUCOSAMINE--PEPTIDE N-ACETYLGLUCOSAMINYLTRANSFERASE 110 KDA SUBUNIT"/>
    <property type="match status" value="1"/>
</dbReference>
<evidence type="ECO:0000313" key="7">
    <source>
        <dbReference type="Proteomes" id="UP000224567"/>
    </source>
</evidence>
<evidence type="ECO:0000256" key="2">
    <source>
        <dbReference type="ARBA" id="ARBA00022679"/>
    </source>
</evidence>
<sequence length="174" mass="19970">MFCYALSLNDGSEWGIHIQSELEHFIDVSSLSFDATTRRIKEDHIEVLIDLKGYMKPKHSDYGQPEDKFLFACFNHLSNMDPEIFMTWCNILKRVPNSVFWLLRFPPAVEKRLCASTRVAGSDFLAIRLGDDIIVSSMKEYEEKAVSLLLNCPKLQDLTNRLKAACLSYPLFNA</sequence>
<dbReference type="STRING" id="33114.A0A2G2WC92"/>
<reference evidence="6 7" key="1">
    <citation type="journal article" date="2017" name="Genome Biol.">
        <title>New reference genome sequences of hot pepper reveal the massive evolution of plant disease-resistance genes by retroduplication.</title>
        <authorList>
            <person name="Kim S."/>
            <person name="Park J."/>
            <person name="Yeom S.I."/>
            <person name="Kim Y.M."/>
            <person name="Seo E."/>
            <person name="Kim K.T."/>
            <person name="Kim M.S."/>
            <person name="Lee J.M."/>
            <person name="Cheong K."/>
            <person name="Shin H.S."/>
            <person name="Kim S.B."/>
            <person name="Han K."/>
            <person name="Lee J."/>
            <person name="Park M."/>
            <person name="Lee H.A."/>
            <person name="Lee H.Y."/>
            <person name="Lee Y."/>
            <person name="Oh S."/>
            <person name="Lee J.H."/>
            <person name="Choi E."/>
            <person name="Choi E."/>
            <person name="Lee S.E."/>
            <person name="Jeon J."/>
            <person name="Kim H."/>
            <person name="Choi G."/>
            <person name="Song H."/>
            <person name="Lee J."/>
            <person name="Lee S.C."/>
            <person name="Kwon J.K."/>
            <person name="Lee H.Y."/>
            <person name="Koo N."/>
            <person name="Hong Y."/>
            <person name="Kim R.W."/>
            <person name="Kang W.H."/>
            <person name="Huh J.H."/>
            <person name="Kang B.C."/>
            <person name="Yang T.J."/>
            <person name="Lee Y.H."/>
            <person name="Bennetzen J.L."/>
            <person name="Choi D."/>
        </authorList>
    </citation>
    <scope>NUCLEOTIDE SEQUENCE [LARGE SCALE GENOMIC DNA]</scope>
    <source>
        <strain evidence="7">cv. PBC81</strain>
    </source>
</reference>
<gene>
    <name evidence="6" type="ORF">CQW23_16899</name>
</gene>
<dbReference type="Pfam" id="PF13844">
    <property type="entry name" value="Glyco_transf_41"/>
    <property type="match status" value="2"/>
</dbReference>
<evidence type="ECO:0000256" key="3">
    <source>
        <dbReference type="ARBA" id="ARBA00022737"/>
    </source>
</evidence>
<keyword evidence="7" id="KW-1185">Reference proteome</keyword>
<dbReference type="GO" id="GO:0006493">
    <property type="term" value="P:protein O-linked glycosylation"/>
    <property type="evidence" value="ECO:0007669"/>
    <property type="project" value="InterPro"/>
</dbReference>
<dbReference type="Proteomes" id="UP000224567">
    <property type="component" value="Unassembled WGS sequence"/>
</dbReference>
<keyword evidence="3" id="KW-0677">Repeat</keyword>
<proteinExistence type="predicted"/>
<dbReference type="PANTHER" id="PTHR44366">
    <property type="entry name" value="UDP-N-ACETYLGLUCOSAMINE--PEPTIDE N-ACETYLGLUCOSAMINYLTRANSFERASE 110 KDA SUBUNIT"/>
    <property type="match status" value="1"/>
</dbReference>
<feature type="domain" description="O-GlcNAc transferase C-terminal" evidence="5">
    <location>
        <begin position="60"/>
        <end position="114"/>
    </location>
</feature>
<keyword evidence="4" id="KW-0802">TPR repeat</keyword>
<dbReference type="InterPro" id="IPR029489">
    <property type="entry name" value="OGT/SEC/SPY_C"/>
</dbReference>
<dbReference type="GO" id="GO:0097363">
    <property type="term" value="F:protein O-acetylglucosaminyltransferase activity"/>
    <property type="evidence" value="ECO:0007669"/>
    <property type="project" value="TreeGrafter"/>
</dbReference>
<dbReference type="Gene3D" id="3.40.50.11380">
    <property type="match status" value="1"/>
</dbReference>
<name>A0A2G2WC92_CAPBA</name>